<dbReference type="Proteomes" id="UP000235371">
    <property type="component" value="Unassembled WGS sequence"/>
</dbReference>
<dbReference type="RefSeq" id="XP_024739835.1">
    <property type="nucleotide sequence ID" value="XM_024888415.1"/>
</dbReference>
<accession>A0A2J6TIT8</accession>
<evidence type="ECO:0000313" key="1">
    <source>
        <dbReference type="EMBL" id="PMD62931.1"/>
    </source>
</evidence>
<reference evidence="1 2" key="1">
    <citation type="submission" date="2016-04" db="EMBL/GenBank/DDBJ databases">
        <title>A degradative enzymes factory behind the ericoid mycorrhizal symbiosis.</title>
        <authorList>
            <consortium name="DOE Joint Genome Institute"/>
            <person name="Martino E."/>
            <person name="Morin E."/>
            <person name="Grelet G."/>
            <person name="Kuo A."/>
            <person name="Kohler A."/>
            <person name="Daghino S."/>
            <person name="Barry K."/>
            <person name="Choi C."/>
            <person name="Cichocki N."/>
            <person name="Clum A."/>
            <person name="Copeland A."/>
            <person name="Hainaut M."/>
            <person name="Haridas S."/>
            <person name="Labutti K."/>
            <person name="Lindquist E."/>
            <person name="Lipzen A."/>
            <person name="Khouja H.-R."/>
            <person name="Murat C."/>
            <person name="Ohm R."/>
            <person name="Olson A."/>
            <person name="Spatafora J."/>
            <person name="Veneault-Fourrey C."/>
            <person name="Henrissat B."/>
            <person name="Grigoriev I."/>
            <person name="Martin F."/>
            <person name="Perotto S."/>
        </authorList>
    </citation>
    <scope>NUCLEOTIDE SEQUENCE [LARGE SCALE GENOMIC DNA]</scope>
    <source>
        <strain evidence="1 2">E</strain>
    </source>
</reference>
<gene>
    <name evidence="1" type="ORF">K444DRAFT_718068</name>
</gene>
<name>A0A2J6TIT8_9HELO</name>
<evidence type="ECO:0000313" key="2">
    <source>
        <dbReference type="Proteomes" id="UP000235371"/>
    </source>
</evidence>
<dbReference type="AlphaFoldDB" id="A0A2J6TIT8"/>
<dbReference type="InParanoid" id="A0A2J6TIT8"/>
<keyword evidence="2" id="KW-1185">Reference proteome</keyword>
<sequence>MAVTFAHVPSSGSKEFHAAVDSLRDSRPSKIFNPGIRNFYVSNNPKAPCWWQVLAATVPEKRVFTNNGVTFRGEINGHAFEETGTVEEVWATLKARHPEIELNTTAIDEHKNEKRDKAIPPLCIPVRGHPWLGAHSEFIDDASPPATSPPSLRTSGSIARRDAALMGVVTAEPVVSSLRTKKATISSSTWKGAKHCRLEYTSSYPSVLVSRSRPPLHHTFGHRIFRLGPLASGKVLGDSWLAGFEDTIMAWV</sequence>
<dbReference type="OrthoDB" id="3552888at2759"/>
<protein>
    <submittedName>
        <fullName evidence="1">Uncharacterized protein</fullName>
    </submittedName>
</protein>
<organism evidence="1 2">
    <name type="scientific">Hyaloscypha bicolor E</name>
    <dbReference type="NCBI Taxonomy" id="1095630"/>
    <lineage>
        <taxon>Eukaryota</taxon>
        <taxon>Fungi</taxon>
        <taxon>Dikarya</taxon>
        <taxon>Ascomycota</taxon>
        <taxon>Pezizomycotina</taxon>
        <taxon>Leotiomycetes</taxon>
        <taxon>Helotiales</taxon>
        <taxon>Hyaloscyphaceae</taxon>
        <taxon>Hyaloscypha</taxon>
        <taxon>Hyaloscypha bicolor</taxon>
    </lineage>
</organism>
<dbReference type="GeneID" id="36596491"/>
<dbReference type="EMBL" id="KZ613783">
    <property type="protein sequence ID" value="PMD62931.1"/>
    <property type="molecule type" value="Genomic_DNA"/>
</dbReference>
<proteinExistence type="predicted"/>